<dbReference type="NCBIfam" id="TIGR01484">
    <property type="entry name" value="HAD-SF-IIB"/>
    <property type="match status" value="1"/>
</dbReference>
<reference evidence="5 6" key="1">
    <citation type="submission" date="2017-06" db="EMBL/GenBank/DDBJ databases">
        <title>Herbaspirillum phytohormonus sp. nov., isolated from the root nodule of Robinia pseudoacacia in lead-zinc mine.</title>
        <authorList>
            <person name="Fan M."/>
            <person name="Lin Y."/>
        </authorList>
    </citation>
    <scope>NUCLEOTIDE SEQUENCE [LARGE SCALE GENOMIC DNA]</scope>
    <source>
        <strain evidence="5 6">HZ10</strain>
    </source>
</reference>
<gene>
    <name evidence="5" type="primary">otsB</name>
    <name evidence="5" type="ORF">CEJ42_23165</name>
</gene>
<accession>A0A246WKI2</accession>
<dbReference type="NCBIfam" id="TIGR00685">
    <property type="entry name" value="T6PP"/>
    <property type="match status" value="1"/>
</dbReference>
<comment type="catalytic activity">
    <reaction evidence="4">
        <text>alpha,alpha-trehalose 6-phosphate + H2O = alpha,alpha-trehalose + phosphate</text>
        <dbReference type="Rhea" id="RHEA:23420"/>
        <dbReference type="ChEBI" id="CHEBI:15377"/>
        <dbReference type="ChEBI" id="CHEBI:16551"/>
        <dbReference type="ChEBI" id="CHEBI:43474"/>
        <dbReference type="ChEBI" id="CHEBI:58429"/>
        <dbReference type="EC" id="3.1.3.12"/>
    </reaction>
</comment>
<dbReference type="Gene3D" id="3.30.70.1020">
    <property type="entry name" value="Trehalose-6-phosphate phosphatase related protein, domain 2"/>
    <property type="match status" value="1"/>
</dbReference>
<comment type="pathway">
    <text evidence="1 4">Glycan biosynthesis; trehalose biosynthesis.</text>
</comment>
<dbReference type="UniPathway" id="UPA00299"/>
<dbReference type="PANTHER" id="PTHR43768">
    <property type="entry name" value="TREHALOSE 6-PHOSPHATE PHOSPHATASE"/>
    <property type="match status" value="1"/>
</dbReference>
<keyword evidence="3 4" id="KW-0378">Hydrolase</keyword>
<dbReference type="CDD" id="cd01627">
    <property type="entry name" value="HAD_TPP"/>
    <property type="match status" value="1"/>
</dbReference>
<dbReference type="Gene3D" id="3.40.50.1000">
    <property type="entry name" value="HAD superfamily/HAD-like"/>
    <property type="match status" value="1"/>
</dbReference>
<evidence type="ECO:0000313" key="6">
    <source>
        <dbReference type="Proteomes" id="UP000197596"/>
    </source>
</evidence>
<dbReference type="SUPFAM" id="SSF56784">
    <property type="entry name" value="HAD-like"/>
    <property type="match status" value="1"/>
</dbReference>
<evidence type="ECO:0000256" key="3">
    <source>
        <dbReference type="ARBA" id="ARBA00022801"/>
    </source>
</evidence>
<dbReference type="InterPro" id="IPR044651">
    <property type="entry name" value="OTSB-like"/>
</dbReference>
<dbReference type="InterPro" id="IPR003337">
    <property type="entry name" value="Trehalose_PPase"/>
</dbReference>
<comment type="similarity">
    <text evidence="2 4">Belongs to the trehalose phosphatase family.</text>
</comment>
<dbReference type="GO" id="GO:0005992">
    <property type="term" value="P:trehalose biosynthetic process"/>
    <property type="evidence" value="ECO:0007669"/>
    <property type="project" value="UniProtKB-UniPathway"/>
</dbReference>
<dbReference type="AlphaFoldDB" id="A0A246WKI2"/>
<keyword evidence="4" id="KW-0460">Magnesium</keyword>
<comment type="caution">
    <text evidence="5">The sequence shown here is derived from an EMBL/GenBank/DDBJ whole genome shotgun (WGS) entry which is preliminary data.</text>
</comment>
<proteinExistence type="inferred from homology"/>
<organism evidence="5 6">
    <name type="scientific">Herbaspirillum robiniae</name>
    <dbReference type="NCBI Taxonomy" id="2014887"/>
    <lineage>
        <taxon>Bacteria</taxon>
        <taxon>Pseudomonadati</taxon>
        <taxon>Pseudomonadota</taxon>
        <taxon>Betaproteobacteria</taxon>
        <taxon>Burkholderiales</taxon>
        <taxon>Oxalobacteraceae</taxon>
        <taxon>Herbaspirillum</taxon>
    </lineage>
</organism>
<comment type="cofactor">
    <cofactor evidence="4">
        <name>Mg(2+)</name>
        <dbReference type="ChEBI" id="CHEBI:18420"/>
    </cofactor>
</comment>
<protein>
    <recommendedName>
        <fullName evidence="4">Trehalose 6-phosphate phosphatase</fullName>
        <ecNumber evidence="4">3.1.3.12</ecNumber>
    </recommendedName>
</protein>
<dbReference type="GO" id="GO:0046872">
    <property type="term" value="F:metal ion binding"/>
    <property type="evidence" value="ECO:0007669"/>
    <property type="project" value="UniProtKB-KW"/>
</dbReference>
<sequence length="260" mass="28152">MTEQTRHYDFAADALFLDFDGTLVDLAPQPEDIVVPPELITLLQRIQQESDGALAIVSGRPLDQLDFFLAPLRLPMAGVHGAERRTADGRIIQLPVADVHHLRERLLPLVTAHPDLQLELKRGALALHYRHAPHLEQRCIETMMDALKHEPGFSMLNGKMVVEAKPHTNKGDAVAAFMNESPFRGRRPVFVGDDVTDEAGFAVAQAEAPGQTGRGLGIKVGAGPSQARVRVGDPAAVRALLRAALEAGSAGRPRQEETAG</sequence>
<dbReference type="GO" id="GO:0004805">
    <property type="term" value="F:trehalose-phosphatase activity"/>
    <property type="evidence" value="ECO:0007669"/>
    <property type="project" value="UniProtKB-EC"/>
</dbReference>
<evidence type="ECO:0000256" key="4">
    <source>
        <dbReference type="RuleBase" id="RU361117"/>
    </source>
</evidence>
<dbReference type="InterPro" id="IPR036412">
    <property type="entry name" value="HAD-like_sf"/>
</dbReference>
<evidence type="ECO:0000313" key="5">
    <source>
        <dbReference type="EMBL" id="OWY26663.1"/>
    </source>
</evidence>
<dbReference type="Proteomes" id="UP000197596">
    <property type="component" value="Unassembled WGS sequence"/>
</dbReference>
<dbReference type="EMBL" id="NJGU01000017">
    <property type="protein sequence ID" value="OWY26663.1"/>
    <property type="molecule type" value="Genomic_DNA"/>
</dbReference>
<evidence type="ECO:0000256" key="1">
    <source>
        <dbReference type="ARBA" id="ARBA00005199"/>
    </source>
</evidence>
<dbReference type="RefSeq" id="WP_088752699.1">
    <property type="nucleotide sequence ID" value="NZ_NJGU01000017.1"/>
</dbReference>
<dbReference type="InterPro" id="IPR006379">
    <property type="entry name" value="HAD-SF_hydro_IIB"/>
</dbReference>
<comment type="function">
    <text evidence="4">Removes the phosphate from trehalose 6-phosphate to produce free trehalose.</text>
</comment>
<dbReference type="InterPro" id="IPR023214">
    <property type="entry name" value="HAD_sf"/>
</dbReference>
<name>A0A246WKI2_9BURK</name>
<dbReference type="PANTHER" id="PTHR43768:SF3">
    <property type="entry name" value="TREHALOSE 6-PHOSPHATE PHOSPHATASE"/>
    <property type="match status" value="1"/>
</dbReference>
<keyword evidence="4" id="KW-0479">Metal-binding</keyword>
<evidence type="ECO:0000256" key="2">
    <source>
        <dbReference type="ARBA" id="ARBA00008770"/>
    </source>
</evidence>
<dbReference type="EC" id="3.1.3.12" evidence="4"/>
<dbReference type="Pfam" id="PF02358">
    <property type="entry name" value="Trehalose_PPase"/>
    <property type="match status" value="1"/>
</dbReference>